<evidence type="ECO:0000313" key="3">
    <source>
        <dbReference type="EMBL" id="KIW84110.1"/>
    </source>
</evidence>
<dbReference type="EMBL" id="KN846970">
    <property type="protein sequence ID" value="KIW84110.1"/>
    <property type="molecule type" value="Genomic_DNA"/>
</dbReference>
<keyword evidence="4" id="KW-1185">Reference proteome</keyword>
<dbReference type="GeneID" id="25302846"/>
<evidence type="ECO:0000256" key="2">
    <source>
        <dbReference type="SAM" id="Phobius"/>
    </source>
</evidence>
<dbReference type="AlphaFoldDB" id="A0A0D2GZS1"/>
<dbReference type="Proteomes" id="UP000053029">
    <property type="component" value="Unassembled WGS sequence"/>
</dbReference>
<reference evidence="3 4" key="1">
    <citation type="submission" date="2015-01" db="EMBL/GenBank/DDBJ databases">
        <title>The Genome Sequence of Fonsecaea pedrosoi CBS 271.37.</title>
        <authorList>
            <consortium name="The Broad Institute Genomics Platform"/>
            <person name="Cuomo C."/>
            <person name="de Hoog S."/>
            <person name="Gorbushina A."/>
            <person name="Stielow B."/>
            <person name="Teixiera M."/>
            <person name="Abouelleil A."/>
            <person name="Chapman S.B."/>
            <person name="Priest M."/>
            <person name="Young S.K."/>
            <person name="Wortman J."/>
            <person name="Nusbaum C."/>
            <person name="Birren B."/>
        </authorList>
    </citation>
    <scope>NUCLEOTIDE SEQUENCE [LARGE SCALE GENOMIC DNA]</scope>
    <source>
        <strain evidence="3 4">CBS 271.37</strain>
    </source>
</reference>
<dbReference type="VEuPathDB" id="FungiDB:Z517_03356"/>
<keyword evidence="2" id="KW-0812">Transmembrane</keyword>
<feature type="region of interest" description="Disordered" evidence="1">
    <location>
        <begin position="80"/>
        <end position="101"/>
    </location>
</feature>
<proteinExistence type="predicted"/>
<keyword evidence="2" id="KW-0472">Membrane</keyword>
<dbReference type="OrthoDB" id="190201at2759"/>
<evidence type="ECO:0000256" key="1">
    <source>
        <dbReference type="SAM" id="MobiDB-lite"/>
    </source>
</evidence>
<name>A0A0D2GZS1_9EURO</name>
<feature type="compositionally biased region" description="Polar residues" evidence="1">
    <location>
        <begin position="81"/>
        <end position="90"/>
    </location>
</feature>
<organism evidence="3 4">
    <name type="scientific">Fonsecaea pedrosoi CBS 271.37</name>
    <dbReference type="NCBI Taxonomy" id="1442368"/>
    <lineage>
        <taxon>Eukaryota</taxon>
        <taxon>Fungi</taxon>
        <taxon>Dikarya</taxon>
        <taxon>Ascomycota</taxon>
        <taxon>Pezizomycotina</taxon>
        <taxon>Eurotiomycetes</taxon>
        <taxon>Chaetothyriomycetidae</taxon>
        <taxon>Chaetothyriales</taxon>
        <taxon>Herpotrichiellaceae</taxon>
        <taxon>Fonsecaea</taxon>
    </lineage>
</organism>
<dbReference type="HOGENOM" id="CLU_071891_0_0_1"/>
<dbReference type="RefSeq" id="XP_013287918.1">
    <property type="nucleotide sequence ID" value="XM_013432464.1"/>
</dbReference>
<keyword evidence="2" id="KW-1133">Transmembrane helix</keyword>
<sequence>MASVVPRPDAKVSEREQVHCEQFSRSTIYTMIPSMVRSKIPVLTSLRHTARTVVLHGASVRRRAYNFSCVESTKEKDYEVASTSNSSGATTPMIRADSPEGGVSPQDLALRMLPPLEARSGVDWDVALTGVRLWVNAKTQAEQGGDPVALRSMHIDALRYMHMALPSDLTLLEIQTLRASMAPQLFTQEENITDCRSQRQPNILRQGVAHAVCWLVAGLLLVLPIIMTLLNRLLQFEREHQVTERVLANGLDLTSALGERGVELHQAIARFKDGRVGGACVDFGTWFLEGIVGGVNDGIDAVARNRRKAPVTNYPS</sequence>
<dbReference type="STRING" id="1442368.A0A0D2GZS1"/>
<evidence type="ECO:0000313" key="4">
    <source>
        <dbReference type="Proteomes" id="UP000053029"/>
    </source>
</evidence>
<gene>
    <name evidence="3" type="ORF">Z517_03356</name>
</gene>
<feature type="transmembrane region" description="Helical" evidence="2">
    <location>
        <begin position="208"/>
        <end position="230"/>
    </location>
</feature>
<protein>
    <submittedName>
        <fullName evidence="3">Unplaced genomic scaffold supercont1.2, whole genome shotgun sequence</fullName>
    </submittedName>
</protein>
<accession>A0A0D2GZS1</accession>